<sequence length="71" mass="7992">MATITKVTVSLTMLNVFLSDNTVKPFFYTQPLATFLYTATPQQRENWDIQDKGRAVVWPDLGQSLGVEQLG</sequence>
<gene>
    <name evidence="1" type="ORF">GCM10011375_38260</name>
</gene>
<name>A0ACB5PWJ7_9BACT</name>
<proteinExistence type="predicted"/>
<evidence type="ECO:0000313" key="1">
    <source>
        <dbReference type="EMBL" id="GGF79555.1"/>
    </source>
</evidence>
<keyword evidence="2" id="KW-1185">Reference proteome</keyword>
<dbReference type="Proteomes" id="UP000605392">
    <property type="component" value="Unassembled WGS sequence"/>
</dbReference>
<accession>A0ACB5PWJ7</accession>
<comment type="caution">
    <text evidence="1">The sequence shown here is derived from an EMBL/GenBank/DDBJ whole genome shotgun (WGS) entry which is preliminary data.</text>
</comment>
<reference evidence="1 2" key="1">
    <citation type="journal article" date="2019" name="Int. J. Syst. Evol. Microbiol.">
        <title>The Global Catalogue of Microorganisms (GCM) 10K type strain sequencing project: providing services to taxonomists for standard genome sequencing and annotation.</title>
        <authorList>
            <consortium name="The Broad Institute Genomics Platform"/>
            <consortium name="The Broad Institute Genome Sequencing Center for Infectious Disease"/>
            <person name="Wu L."/>
            <person name="Ma J."/>
        </authorList>
    </citation>
    <scope>NUCLEOTIDE SEQUENCE [LARGE SCALE GENOMIC DNA]</scope>
    <source>
        <strain evidence="1 2">CGMCC 1.12720</strain>
    </source>
</reference>
<organism evidence="1 2">
    <name type="scientific">Hymenobacter qilianensis</name>
    <dbReference type="NCBI Taxonomy" id="1385715"/>
    <lineage>
        <taxon>Bacteria</taxon>
        <taxon>Pseudomonadati</taxon>
        <taxon>Bacteroidota</taxon>
        <taxon>Cytophagia</taxon>
        <taxon>Cytophagales</taxon>
        <taxon>Hymenobacteraceae</taxon>
        <taxon>Hymenobacter</taxon>
    </lineage>
</organism>
<evidence type="ECO:0000313" key="2">
    <source>
        <dbReference type="Proteomes" id="UP000605392"/>
    </source>
</evidence>
<dbReference type="EMBL" id="BMFN01000005">
    <property type="protein sequence ID" value="GGF79555.1"/>
    <property type="molecule type" value="Genomic_DNA"/>
</dbReference>
<protein>
    <submittedName>
        <fullName evidence="1">Uncharacterized protein</fullName>
    </submittedName>
</protein>